<accession>A0A175R5K8</accession>
<evidence type="ECO:0000313" key="1">
    <source>
        <dbReference type="EMBL" id="KTQ85482.1"/>
    </source>
</evidence>
<dbReference type="RefSeq" id="WP_058636371.1">
    <property type="nucleotide sequence ID" value="NZ_LDPZ01000057.1"/>
</dbReference>
<evidence type="ECO:0008006" key="3">
    <source>
        <dbReference type="Google" id="ProtNLM"/>
    </source>
</evidence>
<protein>
    <recommendedName>
        <fullName evidence="3">Glycosyl transferase</fullName>
    </recommendedName>
</protein>
<dbReference type="OrthoDB" id="571298at2"/>
<dbReference type="Proteomes" id="UP000078272">
    <property type="component" value="Unassembled WGS sequence"/>
</dbReference>
<proteinExistence type="predicted"/>
<dbReference type="STRING" id="401562.NS365_09600"/>
<organism evidence="1 2">
    <name type="scientific">Aureimonas ureilytica</name>
    <dbReference type="NCBI Taxonomy" id="401562"/>
    <lineage>
        <taxon>Bacteria</taxon>
        <taxon>Pseudomonadati</taxon>
        <taxon>Pseudomonadota</taxon>
        <taxon>Alphaproteobacteria</taxon>
        <taxon>Hyphomicrobiales</taxon>
        <taxon>Aurantimonadaceae</taxon>
        <taxon>Aureimonas</taxon>
    </lineage>
</organism>
<reference evidence="1 2" key="1">
    <citation type="journal article" date="2016" name="Front. Microbiol.">
        <title>Genomic Resource of Rice Seed Associated Bacteria.</title>
        <authorList>
            <person name="Midha S."/>
            <person name="Bansal K."/>
            <person name="Sharma S."/>
            <person name="Kumar N."/>
            <person name="Patil P.P."/>
            <person name="Chaudhry V."/>
            <person name="Patil P.B."/>
        </authorList>
    </citation>
    <scope>NUCLEOTIDE SEQUENCE [LARGE SCALE GENOMIC DNA]</scope>
    <source>
        <strain evidence="1 2">NS226</strain>
    </source>
</reference>
<dbReference type="Pfam" id="PF20102">
    <property type="entry name" value="DUF6492"/>
    <property type="match status" value="1"/>
</dbReference>
<gene>
    <name evidence="1" type="ORF">NS226_19415</name>
</gene>
<evidence type="ECO:0000313" key="2">
    <source>
        <dbReference type="Proteomes" id="UP000078272"/>
    </source>
</evidence>
<comment type="caution">
    <text evidence="1">The sequence shown here is derived from an EMBL/GenBank/DDBJ whole genome shotgun (WGS) entry which is preliminary data.</text>
</comment>
<dbReference type="PATRIC" id="fig|401562.3.peg.4002"/>
<dbReference type="AlphaFoldDB" id="A0A175R5K8"/>
<dbReference type="EMBL" id="LDPZ01000057">
    <property type="protein sequence ID" value="KTQ85482.1"/>
    <property type="molecule type" value="Genomic_DNA"/>
</dbReference>
<name>A0A175R5K8_9HYPH</name>
<dbReference type="InterPro" id="IPR045499">
    <property type="entry name" value="DUF6492"/>
</dbReference>
<sequence length="292" mass="33106">MPFSIALVTSSYRGDLERCRLLCDSVDRFVTGHAIHYILVEAADLAAFRVFEGPKRRVVCEQDILPAWLRPIPDPLDRRRRLWLSPFGLPLRGWHVQQLRRIAMGAAMAEDVLVSLDSDVVFVRPFDVGHFRQGEAVRFYRRAEGLAAVEPARRAEHERWARRAARLLGLAREPVPAATYITTLIAWRRDTVRDMLARIARTTHRPAMMALVSSRALSECTIYGRFVDEAEERPERHVATDERLCAVYWDGPPLDDAGLERFLTGLSPEQVALGLQSFTGTDPAIIRRVVGI</sequence>